<dbReference type="PANTHER" id="PTHR43861:SF1">
    <property type="entry name" value="TRANS-ACONITATE 2-METHYLTRANSFERASE"/>
    <property type="match status" value="1"/>
</dbReference>
<evidence type="ECO:0000313" key="4">
    <source>
        <dbReference type="EMBL" id="GAW97456.1"/>
    </source>
</evidence>
<dbReference type="Gene3D" id="3.40.50.150">
    <property type="entry name" value="Vaccinia Virus protein VP39"/>
    <property type="match status" value="1"/>
</dbReference>
<dbReference type="InterPro" id="IPR029063">
    <property type="entry name" value="SAM-dependent_MTases_sf"/>
</dbReference>
<gene>
    <name evidence="4" type="ORF">MTCD1_03083</name>
</gene>
<organism evidence="4 5">
    <name type="scientific">Colwellia marinimaniae</name>
    <dbReference type="NCBI Taxonomy" id="1513592"/>
    <lineage>
        <taxon>Bacteria</taxon>
        <taxon>Pseudomonadati</taxon>
        <taxon>Pseudomonadota</taxon>
        <taxon>Gammaproteobacteria</taxon>
        <taxon>Alteromonadales</taxon>
        <taxon>Colwelliaceae</taxon>
        <taxon>Colwellia</taxon>
    </lineage>
</organism>
<reference evidence="4 5" key="1">
    <citation type="submission" date="2017-06" db="EMBL/GenBank/DDBJ databases">
        <title>Whole Genome Sequences of Colwellia marinimaniae MTCD1.</title>
        <authorList>
            <person name="Kusumoto H."/>
            <person name="Inoue M."/>
            <person name="Tanikawa K."/>
            <person name="Maeji H."/>
            <person name="Cameron J.H."/>
            <person name="Bartlett D.H."/>
        </authorList>
    </citation>
    <scope>NUCLEOTIDE SEQUENCE [LARGE SCALE GENOMIC DNA]</scope>
    <source>
        <strain evidence="4 5">MTCD1</strain>
    </source>
</reference>
<comment type="caution">
    <text evidence="4">The sequence shown here is derived from an EMBL/GenBank/DDBJ whole genome shotgun (WGS) entry which is preliminary data.</text>
</comment>
<dbReference type="InterPro" id="IPR041698">
    <property type="entry name" value="Methyltransf_25"/>
</dbReference>
<dbReference type="CDD" id="cd02440">
    <property type="entry name" value="AdoMet_MTases"/>
    <property type="match status" value="1"/>
</dbReference>
<keyword evidence="5" id="KW-1185">Reference proteome</keyword>
<evidence type="ECO:0000313" key="5">
    <source>
        <dbReference type="Proteomes" id="UP000197068"/>
    </source>
</evidence>
<evidence type="ECO:0000259" key="3">
    <source>
        <dbReference type="Pfam" id="PF13649"/>
    </source>
</evidence>
<name>A0ABQ0MYK9_9GAMM</name>
<dbReference type="Pfam" id="PF13649">
    <property type="entry name" value="Methyltransf_25"/>
    <property type="match status" value="1"/>
</dbReference>
<sequence length="213" mass="24390">MKKQQPKSVLDRIESETLDHYEQNALSFWEGTRDHDVTQNIEAFIAALPVTKPLNILDFGCGPGRDLMTFKLMGHNPIGLDGSKAFCLMAKKYSDCNTLNQQFLHLDLKAHKFDGIFANASLFHIPSQELVSVLKVLHHSLRPNGILFSSNPRGNQEGWSGQRYGHYMELEIFEYYLAQAGFKVLNHYYRPAGKPREQQPWLAVISQREEKIN</sequence>
<dbReference type="GO" id="GO:0032259">
    <property type="term" value="P:methylation"/>
    <property type="evidence" value="ECO:0007669"/>
    <property type="project" value="UniProtKB-KW"/>
</dbReference>
<dbReference type="SUPFAM" id="SSF53335">
    <property type="entry name" value="S-adenosyl-L-methionine-dependent methyltransferases"/>
    <property type="match status" value="1"/>
</dbReference>
<dbReference type="RefSeq" id="WP_057180683.1">
    <property type="nucleotide sequence ID" value="NZ_BDQM01000034.1"/>
</dbReference>
<keyword evidence="1 4" id="KW-0489">Methyltransferase</keyword>
<evidence type="ECO:0000256" key="1">
    <source>
        <dbReference type="ARBA" id="ARBA00022603"/>
    </source>
</evidence>
<keyword evidence="2" id="KW-0808">Transferase</keyword>
<dbReference type="Proteomes" id="UP000197068">
    <property type="component" value="Unassembled WGS sequence"/>
</dbReference>
<evidence type="ECO:0000256" key="2">
    <source>
        <dbReference type="ARBA" id="ARBA00022679"/>
    </source>
</evidence>
<feature type="domain" description="Methyltransferase" evidence="3">
    <location>
        <begin position="56"/>
        <end position="145"/>
    </location>
</feature>
<dbReference type="GO" id="GO:0008168">
    <property type="term" value="F:methyltransferase activity"/>
    <property type="evidence" value="ECO:0007669"/>
    <property type="project" value="UniProtKB-KW"/>
</dbReference>
<accession>A0ABQ0MYK9</accession>
<dbReference type="EMBL" id="BDQM01000034">
    <property type="protein sequence ID" value="GAW97456.1"/>
    <property type="molecule type" value="Genomic_DNA"/>
</dbReference>
<dbReference type="PANTHER" id="PTHR43861">
    <property type="entry name" value="TRANS-ACONITATE 2-METHYLTRANSFERASE-RELATED"/>
    <property type="match status" value="1"/>
</dbReference>
<proteinExistence type="predicted"/>
<protein>
    <submittedName>
        <fullName evidence="4">Methyltransferase</fullName>
    </submittedName>
</protein>